<evidence type="ECO:0000313" key="2">
    <source>
        <dbReference type="Proteomes" id="UP000283734"/>
    </source>
</evidence>
<protein>
    <submittedName>
        <fullName evidence="1">YheV family putative metal-binding protein</fullName>
    </submittedName>
</protein>
<proteinExistence type="predicted"/>
<accession>A0A418XZB1</accession>
<keyword evidence="2" id="KW-1185">Reference proteome</keyword>
<sequence>MKRQFIAGATCPECGQQDKIQRVIEDDRQWMECVSCGASKDLDAKPPEATDALARPVTLLPPKK</sequence>
<dbReference type="OrthoDB" id="5881059at2"/>
<name>A0A418XZB1_9GAMM</name>
<dbReference type="Pfam" id="PF09526">
    <property type="entry name" value="DUF2387"/>
    <property type="match status" value="1"/>
</dbReference>
<dbReference type="EMBL" id="QYYA01000002">
    <property type="protein sequence ID" value="RJG18370.1"/>
    <property type="molecule type" value="Genomic_DNA"/>
</dbReference>
<dbReference type="InterPro" id="IPR012658">
    <property type="entry name" value="YheV"/>
</dbReference>
<dbReference type="NCBIfam" id="TIGR02443">
    <property type="entry name" value="YheV family putative zinc ribbon protein"/>
    <property type="match status" value="1"/>
</dbReference>
<evidence type="ECO:0000313" key="1">
    <source>
        <dbReference type="EMBL" id="RJG18370.1"/>
    </source>
</evidence>
<gene>
    <name evidence="1" type="ORF">D4A39_07815</name>
</gene>
<organism evidence="1 2">
    <name type="scientific">Alcanivorax profundi</name>
    <dbReference type="NCBI Taxonomy" id="2338368"/>
    <lineage>
        <taxon>Bacteria</taxon>
        <taxon>Pseudomonadati</taxon>
        <taxon>Pseudomonadota</taxon>
        <taxon>Gammaproteobacteria</taxon>
        <taxon>Oceanospirillales</taxon>
        <taxon>Alcanivoracaceae</taxon>
        <taxon>Alcanivorax</taxon>
    </lineage>
</organism>
<reference evidence="1 2" key="1">
    <citation type="submission" date="2018-09" db="EMBL/GenBank/DDBJ databases">
        <title>Alcanivorax profundi sp. nov., isolated from 1000 m-depth seawater of the Mariana Trench.</title>
        <authorList>
            <person name="Liu J."/>
        </authorList>
    </citation>
    <scope>NUCLEOTIDE SEQUENCE [LARGE SCALE GENOMIC DNA]</scope>
    <source>
        <strain evidence="1 2">MTEO17</strain>
    </source>
</reference>
<comment type="caution">
    <text evidence="1">The sequence shown here is derived from an EMBL/GenBank/DDBJ whole genome shotgun (WGS) entry which is preliminary data.</text>
</comment>
<dbReference type="AlphaFoldDB" id="A0A418XZB1"/>
<dbReference type="RefSeq" id="WP_022985786.1">
    <property type="nucleotide sequence ID" value="NZ_CAXGPP010000033.1"/>
</dbReference>
<dbReference type="Proteomes" id="UP000283734">
    <property type="component" value="Unassembled WGS sequence"/>
</dbReference>